<protein>
    <submittedName>
        <fullName evidence="2">Uncharacterized protein F54H12.2</fullName>
    </submittedName>
</protein>
<gene>
    <name evidence="2" type="primary">LOC107270345</name>
</gene>
<dbReference type="KEGG" id="ccin:107270345"/>
<dbReference type="RefSeq" id="XP_015600767.2">
    <property type="nucleotide sequence ID" value="XM_015745281.2"/>
</dbReference>
<dbReference type="AlphaFoldDB" id="A0AAJ7C302"/>
<reference evidence="2" key="1">
    <citation type="submission" date="2025-08" db="UniProtKB">
        <authorList>
            <consortium name="RefSeq"/>
        </authorList>
    </citation>
    <scope>IDENTIFICATION</scope>
</reference>
<dbReference type="GeneID" id="107270345"/>
<organism evidence="1 2">
    <name type="scientific">Cephus cinctus</name>
    <name type="common">Wheat stem sawfly</name>
    <dbReference type="NCBI Taxonomy" id="211228"/>
    <lineage>
        <taxon>Eukaryota</taxon>
        <taxon>Metazoa</taxon>
        <taxon>Ecdysozoa</taxon>
        <taxon>Arthropoda</taxon>
        <taxon>Hexapoda</taxon>
        <taxon>Insecta</taxon>
        <taxon>Pterygota</taxon>
        <taxon>Neoptera</taxon>
        <taxon>Endopterygota</taxon>
        <taxon>Hymenoptera</taxon>
        <taxon>Cephoidea</taxon>
        <taxon>Cephidae</taxon>
        <taxon>Cephus</taxon>
    </lineage>
</organism>
<dbReference type="PANTHER" id="PTHR23409:SF21">
    <property type="entry name" value="CAPSID PROTEIN"/>
    <property type="match status" value="1"/>
</dbReference>
<sequence length="326" mass="36521">MFMLHSCALSNVTLKHILLGVPSLRLSPVNNFLHSLFSQVDVFFNQKLVSPQSNTYPYRAYIENTLNYESTAKNTHLTAGLYYPQSPGAFDDITKSIASGNAGDLASSIKHGRILDLIGPLHCDVFNQEKYLLNGVDMQLRLVRSKDNFCLMQSGTGDYRVHITEATLLVRKVKISPMILLAHAKALAQTPAKYPITRVEVKSLSIPGGIQRETLDNVFIGQLPKRIIVSFVTNKTFNGAPAKNPFNFQHFNMNNLSLYIDGVQIPSRALQPAYDKELSVRNYYTLFMGTGIHYGNTGNGIGRTEYNPFNFQHFNMNNLSFYIDGV</sequence>
<proteinExistence type="predicted"/>
<dbReference type="PANTHER" id="PTHR23409">
    <property type="entry name" value="RIBONUCLEOSIDE-DIPHOSPHATE REDUCTASE SMALL CHAIN"/>
    <property type="match status" value="1"/>
</dbReference>
<accession>A0AAJ7C302</accession>
<dbReference type="GO" id="GO:0009263">
    <property type="term" value="P:deoxyribonucleotide biosynthetic process"/>
    <property type="evidence" value="ECO:0007669"/>
    <property type="project" value="InterPro"/>
</dbReference>
<dbReference type="Proteomes" id="UP000694920">
    <property type="component" value="Unplaced"/>
</dbReference>
<evidence type="ECO:0000313" key="2">
    <source>
        <dbReference type="RefSeq" id="XP_015600767.2"/>
    </source>
</evidence>
<evidence type="ECO:0000313" key="1">
    <source>
        <dbReference type="Proteomes" id="UP000694920"/>
    </source>
</evidence>
<keyword evidence="1" id="KW-1185">Reference proteome</keyword>
<dbReference type="GO" id="GO:0004748">
    <property type="term" value="F:ribonucleoside-diphosphate reductase activity, thioredoxin disulfide as acceptor"/>
    <property type="evidence" value="ECO:0007669"/>
    <property type="project" value="TreeGrafter"/>
</dbReference>
<name>A0AAJ7C302_CEPCN</name>
<dbReference type="InterPro" id="IPR000358">
    <property type="entry name" value="RNR_small_fam"/>
</dbReference>
<dbReference type="GO" id="GO:0005829">
    <property type="term" value="C:cytosol"/>
    <property type="evidence" value="ECO:0007669"/>
    <property type="project" value="TreeGrafter"/>
</dbReference>